<evidence type="ECO:0000313" key="5">
    <source>
        <dbReference type="Proteomes" id="UP000317093"/>
    </source>
</evidence>
<feature type="transmembrane region" description="Helical" evidence="2">
    <location>
        <begin position="179"/>
        <end position="197"/>
    </location>
</feature>
<proteinExistence type="predicted"/>
<feature type="transmembrane region" description="Helical" evidence="2">
    <location>
        <begin position="151"/>
        <end position="173"/>
    </location>
</feature>
<dbReference type="EMBL" id="CP036279">
    <property type="protein sequence ID" value="QDU61160.1"/>
    <property type="molecule type" value="Genomic_DNA"/>
</dbReference>
<dbReference type="PRINTS" id="PR00625">
    <property type="entry name" value="JDOMAIN"/>
</dbReference>
<dbReference type="PROSITE" id="PS50076">
    <property type="entry name" value="DNAJ_2"/>
    <property type="match status" value="1"/>
</dbReference>
<dbReference type="PANTHER" id="PTHR44240:SF10">
    <property type="entry name" value="J DOMAIN-CONTAINING PROTEIN"/>
    <property type="match status" value="1"/>
</dbReference>
<feature type="domain" description="J" evidence="3">
    <location>
        <begin position="2"/>
        <end position="77"/>
    </location>
</feature>
<dbReference type="PANTHER" id="PTHR44240">
    <property type="entry name" value="DNAJ DOMAIN (PROKARYOTIC HEAT SHOCK PROTEIN)-RELATED"/>
    <property type="match status" value="1"/>
</dbReference>
<accession>A0A518B2E9</accession>
<dbReference type="InterPro" id="IPR052276">
    <property type="entry name" value="Diphthamide-biosynth_chaperone"/>
</dbReference>
<dbReference type="GO" id="GO:0003677">
    <property type="term" value="F:DNA binding"/>
    <property type="evidence" value="ECO:0007669"/>
    <property type="project" value="UniProtKB-KW"/>
</dbReference>
<dbReference type="OrthoDB" id="292881at2"/>
<dbReference type="InterPro" id="IPR036869">
    <property type="entry name" value="J_dom_sf"/>
</dbReference>
<dbReference type="Proteomes" id="UP000317093">
    <property type="component" value="Chromosome"/>
</dbReference>
<evidence type="ECO:0000256" key="2">
    <source>
        <dbReference type="SAM" id="Phobius"/>
    </source>
</evidence>
<evidence type="ECO:0000313" key="4">
    <source>
        <dbReference type="EMBL" id="QDU61160.1"/>
    </source>
</evidence>
<dbReference type="Pfam" id="PF00226">
    <property type="entry name" value="DnaJ"/>
    <property type="match status" value="1"/>
</dbReference>
<keyword evidence="5" id="KW-1185">Reference proteome</keyword>
<organism evidence="4 5">
    <name type="scientific">Kolteria novifilia</name>
    <dbReference type="NCBI Taxonomy" id="2527975"/>
    <lineage>
        <taxon>Bacteria</taxon>
        <taxon>Pseudomonadati</taxon>
        <taxon>Planctomycetota</taxon>
        <taxon>Planctomycetia</taxon>
        <taxon>Kolteriales</taxon>
        <taxon>Kolteriaceae</taxon>
        <taxon>Kolteria</taxon>
    </lineage>
</organism>
<feature type="compositionally biased region" description="Basic residues" evidence="1">
    <location>
        <begin position="72"/>
        <end position="84"/>
    </location>
</feature>
<dbReference type="CDD" id="cd06257">
    <property type="entry name" value="DnaJ"/>
    <property type="match status" value="1"/>
</dbReference>
<dbReference type="Gene3D" id="1.10.287.110">
    <property type="entry name" value="DnaJ domain"/>
    <property type="match status" value="1"/>
</dbReference>
<feature type="region of interest" description="Disordered" evidence="1">
    <location>
        <begin position="202"/>
        <end position="240"/>
    </location>
</feature>
<dbReference type="AlphaFoldDB" id="A0A518B2E9"/>
<feature type="compositionally biased region" description="Basic and acidic residues" evidence="1">
    <location>
        <begin position="229"/>
        <end position="240"/>
    </location>
</feature>
<name>A0A518B2E9_9BACT</name>
<dbReference type="SUPFAM" id="SSF46565">
    <property type="entry name" value="Chaperone J-domain"/>
    <property type="match status" value="1"/>
</dbReference>
<keyword evidence="4" id="KW-0238">DNA-binding</keyword>
<dbReference type="RefSeq" id="WP_145257790.1">
    <property type="nucleotide sequence ID" value="NZ_CP036279.1"/>
</dbReference>
<keyword evidence="2" id="KW-1133">Transmembrane helix</keyword>
<gene>
    <name evidence="4" type="ORF">Pan216_20140</name>
</gene>
<feature type="region of interest" description="Disordered" evidence="1">
    <location>
        <begin position="52"/>
        <end position="88"/>
    </location>
</feature>
<dbReference type="InterPro" id="IPR001623">
    <property type="entry name" value="DnaJ_domain"/>
</dbReference>
<sequence length="240" mass="26685">MQPHLILGVPADADLETIKRAYRELVRKHHPDVGGTQEDFVRIQQAYEDLLARDSQSDAEAEASTRGDHRKTYSYRQRPRRRPRHEGLSEAQVQDILNRLEREVGGILLDRRDERELDLLGSWGVIALGLAVIAGLMNYAGIVEDVGYRGLSFCLALAFGISVLGAMAFGGGLRTIRSTIWAVVLVVFAATALGSVFRDSEKADQRVPRQAPPRVRWSTGDSATSHPFRKPDVESRRLAS</sequence>
<protein>
    <submittedName>
        <fullName evidence="4">Curved DNA-binding protein CbpA</fullName>
    </submittedName>
</protein>
<evidence type="ECO:0000256" key="1">
    <source>
        <dbReference type="SAM" id="MobiDB-lite"/>
    </source>
</evidence>
<keyword evidence="2" id="KW-0812">Transmembrane</keyword>
<dbReference type="KEGG" id="knv:Pan216_20140"/>
<evidence type="ECO:0000259" key="3">
    <source>
        <dbReference type="PROSITE" id="PS50076"/>
    </source>
</evidence>
<keyword evidence="2" id="KW-0472">Membrane</keyword>
<reference evidence="4 5" key="1">
    <citation type="submission" date="2019-02" db="EMBL/GenBank/DDBJ databases">
        <title>Deep-cultivation of Planctomycetes and their phenomic and genomic characterization uncovers novel biology.</title>
        <authorList>
            <person name="Wiegand S."/>
            <person name="Jogler M."/>
            <person name="Boedeker C."/>
            <person name="Pinto D."/>
            <person name="Vollmers J."/>
            <person name="Rivas-Marin E."/>
            <person name="Kohn T."/>
            <person name="Peeters S.H."/>
            <person name="Heuer A."/>
            <person name="Rast P."/>
            <person name="Oberbeckmann S."/>
            <person name="Bunk B."/>
            <person name="Jeske O."/>
            <person name="Meyerdierks A."/>
            <person name="Storesund J.E."/>
            <person name="Kallscheuer N."/>
            <person name="Luecker S."/>
            <person name="Lage O.M."/>
            <person name="Pohl T."/>
            <person name="Merkel B.J."/>
            <person name="Hornburger P."/>
            <person name="Mueller R.-W."/>
            <person name="Bruemmer F."/>
            <person name="Labrenz M."/>
            <person name="Spormann A.M."/>
            <person name="Op den Camp H."/>
            <person name="Overmann J."/>
            <person name="Amann R."/>
            <person name="Jetten M.S.M."/>
            <person name="Mascher T."/>
            <person name="Medema M.H."/>
            <person name="Devos D.P."/>
            <person name="Kaster A.-K."/>
            <person name="Ovreas L."/>
            <person name="Rohde M."/>
            <person name="Galperin M.Y."/>
            <person name="Jogler C."/>
        </authorList>
    </citation>
    <scope>NUCLEOTIDE SEQUENCE [LARGE SCALE GENOMIC DNA]</scope>
    <source>
        <strain evidence="4 5">Pan216</strain>
    </source>
</reference>
<feature type="transmembrane region" description="Helical" evidence="2">
    <location>
        <begin position="120"/>
        <end position="139"/>
    </location>
</feature>
<dbReference type="SMART" id="SM00271">
    <property type="entry name" value="DnaJ"/>
    <property type="match status" value="1"/>
</dbReference>